<dbReference type="PROSITE" id="PS50076">
    <property type="entry name" value="DNAJ_2"/>
    <property type="match status" value="1"/>
</dbReference>
<dbReference type="EMBL" id="KI632201">
    <property type="protein sequence ID" value="EYU22582.1"/>
    <property type="molecule type" value="Genomic_DNA"/>
</dbReference>
<gene>
    <name evidence="3" type="ORF">MIMGU_mgv1a007481mg</name>
</gene>
<feature type="region of interest" description="Disordered" evidence="1">
    <location>
        <begin position="210"/>
        <end position="283"/>
    </location>
</feature>
<name>A0A022Q1U3_ERYGU</name>
<feature type="compositionally biased region" description="Polar residues" evidence="1">
    <location>
        <begin position="106"/>
        <end position="120"/>
    </location>
</feature>
<feature type="compositionally biased region" description="Polar residues" evidence="1">
    <location>
        <begin position="215"/>
        <end position="224"/>
    </location>
</feature>
<dbReference type="Proteomes" id="UP000030748">
    <property type="component" value="Unassembled WGS sequence"/>
</dbReference>
<dbReference type="eggNOG" id="ENOG502QZR2">
    <property type="taxonomic scope" value="Eukaryota"/>
</dbReference>
<feature type="compositionally biased region" description="Basic and acidic residues" evidence="1">
    <location>
        <begin position="14"/>
        <end position="23"/>
    </location>
</feature>
<feature type="region of interest" description="Disordered" evidence="1">
    <location>
        <begin position="83"/>
        <end position="120"/>
    </location>
</feature>
<dbReference type="InterPro" id="IPR001623">
    <property type="entry name" value="DnaJ_domain"/>
</dbReference>
<feature type="domain" description="J" evidence="2">
    <location>
        <begin position="342"/>
        <end position="406"/>
    </location>
</feature>
<feature type="compositionally biased region" description="Basic and acidic residues" evidence="1">
    <location>
        <begin position="259"/>
        <end position="276"/>
    </location>
</feature>
<feature type="region of interest" description="Disordered" evidence="1">
    <location>
        <begin position="1"/>
        <end position="23"/>
    </location>
</feature>
<evidence type="ECO:0000313" key="4">
    <source>
        <dbReference type="Proteomes" id="UP000030748"/>
    </source>
</evidence>
<dbReference type="InterPro" id="IPR036869">
    <property type="entry name" value="J_dom_sf"/>
</dbReference>
<dbReference type="PANTHER" id="PTHR36335:SF1">
    <property type="entry name" value="CHAPERONE DNAJ-DOMAIN SUPERFAMILY PROTEIN"/>
    <property type="match status" value="1"/>
</dbReference>
<dbReference type="AlphaFoldDB" id="A0A022Q1U3"/>
<dbReference type="SUPFAM" id="SSF46565">
    <property type="entry name" value="Chaperone J-domain"/>
    <property type="match status" value="1"/>
</dbReference>
<dbReference type="Gene3D" id="1.10.287.110">
    <property type="entry name" value="DnaJ domain"/>
    <property type="match status" value="1"/>
</dbReference>
<evidence type="ECO:0000313" key="3">
    <source>
        <dbReference type="EMBL" id="EYU22582.1"/>
    </source>
</evidence>
<protein>
    <recommendedName>
        <fullName evidence="2">J domain-containing protein</fullName>
    </recommendedName>
</protein>
<accession>A0A022Q1U3</accession>
<keyword evidence="4" id="KW-1185">Reference proteome</keyword>
<proteinExistence type="predicted"/>
<evidence type="ECO:0000259" key="2">
    <source>
        <dbReference type="PROSITE" id="PS50076"/>
    </source>
</evidence>
<sequence length="406" mass="46445">MRGMTLGKSRGRPRSTEKTLRRCRNNEEADHVILIDGDSENWDNVIFIDVPESLPKKSQGSSILNKDKRCSIRNVIYIDDDDVDDEDEATDSNHSDGVNNVDFAAGTSSNRESCKNSADSRFAQDNATPVRLSKCKRTYSGKAVTRNCYGLDADAESESSDNDLPDCVLVEDSTELQQMWEKAFTRRRKNIPSGHSDVKDRDSTAHIIDDHHQNIETNDASSPFRSADDFDRPNCEPGISSSHVEQTAEEQDSWNSAFKDCEQSTKETSEAEEAQHQKRMRKRLKAESMRLLDMERRQKERVEEMRSIQKKDEENMNMKEIIRTQVRKELSILETTCYSMAFLLHSLGINVGGWPNPLPQEVQTAYKRALLTFHPDRASKSDIRQQVEAEEKFKLINRLKEKFSSL</sequence>
<organism evidence="3 4">
    <name type="scientific">Erythranthe guttata</name>
    <name type="common">Yellow monkey flower</name>
    <name type="synonym">Mimulus guttatus</name>
    <dbReference type="NCBI Taxonomy" id="4155"/>
    <lineage>
        <taxon>Eukaryota</taxon>
        <taxon>Viridiplantae</taxon>
        <taxon>Streptophyta</taxon>
        <taxon>Embryophyta</taxon>
        <taxon>Tracheophyta</taxon>
        <taxon>Spermatophyta</taxon>
        <taxon>Magnoliopsida</taxon>
        <taxon>eudicotyledons</taxon>
        <taxon>Gunneridae</taxon>
        <taxon>Pentapetalae</taxon>
        <taxon>asterids</taxon>
        <taxon>lamiids</taxon>
        <taxon>Lamiales</taxon>
        <taxon>Phrymaceae</taxon>
        <taxon>Erythranthe</taxon>
    </lineage>
</organism>
<dbReference type="PANTHER" id="PTHR36335">
    <property type="entry name" value="CHAPERONE DNAJ-DOMAIN SUPERFAMILY PROTEIN"/>
    <property type="match status" value="1"/>
</dbReference>
<dbReference type="CDD" id="cd06257">
    <property type="entry name" value="DnaJ"/>
    <property type="match status" value="1"/>
</dbReference>
<reference evidence="3 4" key="1">
    <citation type="journal article" date="2013" name="Proc. Natl. Acad. Sci. U.S.A.">
        <title>Fine-scale variation in meiotic recombination in Mimulus inferred from population shotgun sequencing.</title>
        <authorList>
            <person name="Hellsten U."/>
            <person name="Wright K.M."/>
            <person name="Jenkins J."/>
            <person name="Shu S."/>
            <person name="Yuan Y."/>
            <person name="Wessler S.R."/>
            <person name="Schmutz J."/>
            <person name="Willis J.H."/>
            <person name="Rokhsar D.S."/>
        </authorList>
    </citation>
    <scope>NUCLEOTIDE SEQUENCE [LARGE SCALE GENOMIC DNA]</scope>
    <source>
        <strain evidence="4">cv. DUN x IM62</strain>
    </source>
</reference>
<dbReference type="STRING" id="4155.A0A022Q1U3"/>
<evidence type="ECO:0000256" key="1">
    <source>
        <dbReference type="SAM" id="MobiDB-lite"/>
    </source>
</evidence>